<organism evidence="1 2">
    <name type="scientific">Lymnaea stagnalis</name>
    <name type="common">Great pond snail</name>
    <name type="synonym">Helix stagnalis</name>
    <dbReference type="NCBI Taxonomy" id="6523"/>
    <lineage>
        <taxon>Eukaryota</taxon>
        <taxon>Metazoa</taxon>
        <taxon>Spiralia</taxon>
        <taxon>Lophotrochozoa</taxon>
        <taxon>Mollusca</taxon>
        <taxon>Gastropoda</taxon>
        <taxon>Heterobranchia</taxon>
        <taxon>Euthyneura</taxon>
        <taxon>Panpulmonata</taxon>
        <taxon>Hygrophila</taxon>
        <taxon>Lymnaeoidea</taxon>
        <taxon>Lymnaeidae</taxon>
        <taxon>Lymnaea</taxon>
    </lineage>
</organism>
<dbReference type="CDD" id="cd16021">
    <property type="entry name" value="ALP_like"/>
    <property type="match status" value="1"/>
</dbReference>
<dbReference type="InterPro" id="IPR017850">
    <property type="entry name" value="Alkaline_phosphatase_core_sf"/>
</dbReference>
<dbReference type="InterPro" id="IPR004245">
    <property type="entry name" value="DUF229"/>
</dbReference>
<evidence type="ECO:0008006" key="3">
    <source>
        <dbReference type="Google" id="ProtNLM"/>
    </source>
</evidence>
<dbReference type="FunFam" id="3.40.720.10:FF:000017">
    <property type="entry name" value="Predicted protein"/>
    <property type="match status" value="1"/>
</dbReference>
<dbReference type="EMBL" id="CAXITT010000234">
    <property type="protein sequence ID" value="CAL1536597.1"/>
    <property type="molecule type" value="Genomic_DNA"/>
</dbReference>
<evidence type="ECO:0000313" key="2">
    <source>
        <dbReference type="Proteomes" id="UP001497497"/>
    </source>
</evidence>
<dbReference type="SUPFAM" id="SSF53649">
    <property type="entry name" value="Alkaline phosphatase-like"/>
    <property type="match status" value="1"/>
</dbReference>
<proteinExistence type="predicted"/>
<dbReference type="GO" id="GO:0005615">
    <property type="term" value="C:extracellular space"/>
    <property type="evidence" value="ECO:0007669"/>
    <property type="project" value="TreeGrafter"/>
</dbReference>
<keyword evidence="2" id="KW-1185">Reference proteome</keyword>
<gene>
    <name evidence="1" type="ORF">GSLYS_00010510001</name>
</gene>
<sequence>MVPRKTGQALVLLSLVTGLCLLLTNWTDPRLVYQQIRLNPFGQAAHLTDAAFQFSPKRGFLLDTPHCKIPDIDPFDPVVMQNIRRHGEIPCTTKLSLTYTHGSVLKLNRTKIEQDLGGDFKYCQYQPVRRPKKYDFEFAYDDFSPKFDHDILIPPEHEFLRVYCFSQSEGKLSTNFHATVAPKDGVEQRCNYRFEQHKKKHHPKETYNVHMVGVDSVSRLNFIRQMPQTREFLQRELKAFEMAGYNKVADNTFVNIVPMMMGKFVHEIGWNETMLRHPFDEYPFFWKNFSNAGYRTLYAEDAPKIAIFVYDKEGFHEPPADYYNRPLSLAMERERSAWTKNHHCIVDRLETTMLLNYVTDFSRVFRKKPHFGFTFITRLTHDSLNLAGSADYAYVNFLKQFKEEGHFNNTVLIFYSDHGYRFGDMRTSYVGKVEERLPFMYLVFPRSFHDKYPELVENLRTNELRLTTPFDVYETLKDILYFDGANRKADVGDRGISWLREIPKERTCGHAGILPHWCLCLEQKRIDVASKLAFKIGRAVVRQINDMLRPMSHVCAYLKLGVINDVVQMESNERVLRFTDSFHDVINQTVVYGDRSEAPIVYQVILTTVPGDAMFEATLTYDYAFDAFRLGGDVSRINAYQDQSECVENFMLKKMCYCVK</sequence>
<dbReference type="AlphaFoldDB" id="A0AAV2HR66"/>
<reference evidence="1 2" key="1">
    <citation type="submission" date="2024-04" db="EMBL/GenBank/DDBJ databases">
        <authorList>
            <consortium name="Genoscope - CEA"/>
            <person name="William W."/>
        </authorList>
    </citation>
    <scope>NUCLEOTIDE SEQUENCE [LARGE SCALE GENOMIC DNA]</scope>
</reference>
<dbReference type="PANTHER" id="PTHR10974:SF1">
    <property type="entry name" value="FI08016P-RELATED"/>
    <property type="match status" value="1"/>
</dbReference>
<evidence type="ECO:0000313" key="1">
    <source>
        <dbReference type="EMBL" id="CAL1536597.1"/>
    </source>
</evidence>
<dbReference type="PANTHER" id="PTHR10974">
    <property type="entry name" value="FI08016P-RELATED"/>
    <property type="match status" value="1"/>
</dbReference>
<accession>A0AAV2HR66</accession>
<comment type="caution">
    <text evidence="1">The sequence shown here is derived from an EMBL/GenBank/DDBJ whole genome shotgun (WGS) entry which is preliminary data.</text>
</comment>
<dbReference type="Proteomes" id="UP001497497">
    <property type="component" value="Unassembled WGS sequence"/>
</dbReference>
<protein>
    <recommendedName>
        <fullName evidence="3">DUF229 domain containing protein</fullName>
    </recommendedName>
</protein>
<name>A0AAV2HR66_LYMST</name>
<dbReference type="Gene3D" id="3.40.720.10">
    <property type="entry name" value="Alkaline Phosphatase, subunit A"/>
    <property type="match status" value="1"/>
</dbReference>
<dbReference type="Pfam" id="PF02995">
    <property type="entry name" value="DUF229"/>
    <property type="match status" value="1"/>
</dbReference>